<reference evidence="1" key="1">
    <citation type="submission" date="2023-02" db="EMBL/GenBank/DDBJ databases">
        <title>Actinokineospora globicatena NBRC 15670.</title>
        <authorList>
            <person name="Ichikawa N."/>
            <person name="Sato H."/>
            <person name="Tonouchi N."/>
        </authorList>
    </citation>
    <scope>NUCLEOTIDE SEQUENCE</scope>
    <source>
        <strain evidence="1">NBRC 15670</strain>
    </source>
</reference>
<evidence type="ECO:0000313" key="1">
    <source>
        <dbReference type="EMBL" id="GLW92704.1"/>
    </source>
</evidence>
<keyword evidence="2" id="KW-1185">Reference proteome</keyword>
<name>A0A9W6VA77_9PSEU</name>
<dbReference type="AlphaFoldDB" id="A0A9W6VA77"/>
<organism evidence="1 2">
    <name type="scientific">Actinokineospora globicatena</name>
    <dbReference type="NCBI Taxonomy" id="103729"/>
    <lineage>
        <taxon>Bacteria</taxon>
        <taxon>Bacillati</taxon>
        <taxon>Actinomycetota</taxon>
        <taxon>Actinomycetes</taxon>
        <taxon>Pseudonocardiales</taxon>
        <taxon>Pseudonocardiaceae</taxon>
        <taxon>Actinokineospora</taxon>
    </lineage>
</organism>
<sequence>MLPSLAPRAPDRYGSQFIAVQQLQLDNKLTMKHDKFFWTQRPQPTFNAPQSGINASLIKRLTRTDHLPEIEPHEQPPSPAPGNIRRLGASRIFLPGEALRLNSGHPLLRNKIDRYVDWPDPGDLGQVSALEQGNWTADMAHEIRKFVKVSRLGGCSGDHR</sequence>
<dbReference type="EMBL" id="BSSD01000005">
    <property type="protein sequence ID" value="GLW92704.1"/>
    <property type="molecule type" value="Genomic_DNA"/>
</dbReference>
<gene>
    <name evidence="1" type="ORF">Aglo03_35200</name>
</gene>
<protein>
    <submittedName>
        <fullName evidence="1">Uncharacterized protein</fullName>
    </submittedName>
</protein>
<proteinExistence type="predicted"/>
<comment type="caution">
    <text evidence="1">The sequence shown here is derived from an EMBL/GenBank/DDBJ whole genome shotgun (WGS) entry which is preliminary data.</text>
</comment>
<evidence type="ECO:0000313" key="2">
    <source>
        <dbReference type="Proteomes" id="UP001165042"/>
    </source>
</evidence>
<dbReference type="Proteomes" id="UP001165042">
    <property type="component" value="Unassembled WGS sequence"/>
</dbReference>
<accession>A0A9W6VA77</accession>